<organism evidence="5 6">
    <name type="scientific">Corynebacterium propinquum</name>
    <dbReference type="NCBI Taxonomy" id="43769"/>
    <lineage>
        <taxon>Bacteria</taxon>
        <taxon>Bacillati</taxon>
        <taxon>Actinomycetota</taxon>
        <taxon>Actinomycetes</taxon>
        <taxon>Mycobacteriales</taxon>
        <taxon>Corynebacteriaceae</taxon>
        <taxon>Corynebacterium</taxon>
    </lineage>
</organism>
<keyword evidence="2" id="KW-0812">Transmembrane</keyword>
<evidence type="ECO:0000259" key="4">
    <source>
        <dbReference type="Pfam" id="PF04213"/>
    </source>
</evidence>
<keyword evidence="2" id="KW-1133">Transmembrane helix</keyword>
<dbReference type="InterPro" id="IPR007331">
    <property type="entry name" value="Htaa"/>
</dbReference>
<feature type="compositionally biased region" description="Low complexity" evidence="1">
    <location>
        <begin position="212"/>
        <end position="230"/>
    </location>
</feature>
<evidence type="ECO:0000256" key="3">
    <source>
        <dbReference type="SAM" id="SignalP"/>
    </source>
</evidence>
<evidence type="ECO:0000313" key="6">
    <source>
        <dbReference type="Proteomes" id="UP001243856"/>
    </source>
</evidence>
<evidence type="ECO:0000256" key="2">
    <source>
        <dbReference type="SAM" id="Phobius"/>
    </source>
</evidence>
<proteinExistence type="predicted"/>
<accession>A0ABT7G498</accession>
<comment type="caution">
    <text evidence="5">The sequence shown here is derived from an EMBL/GenBank/DDBJ whole genome shotgun (WGS) entry which is preliminary data.</text>
</comment>
<feature type="signal peptide" evidence="3">
    <location>
        <begin position="1"/>
        <end position="26"/>
    </location>
</feature>
<dbReference type="Pfam" id="PF04213">
    <property type="entry name" value="HtaA"/>
    <property type="match status" value="2"/>
</dbReference>
<keyword evidence="6" id="KW-1185">Reference proteome</keyword>
<keyword evidence="3" id="KW-0732">Signal</keyword>
<feature type="compositionally biased region" description="Low complexity" evidence="1">
    <location>
        <begin position="563"/>
        <end position="572"/>
    </location>
</feature>
<feature type="transmembrane region" description="Helical" evidence="2">
    <location>
        <begin position="626"/>
        <end position="648"/>
    </location>
</feature>
<name>A0ABT7G498_9CORY</name>
<sequence length="652" mass="64919">MKTVARKLTVVISAGALMLLMMFAVALGNPPTAHAQGQCGFYWGVKHSYRQYIKEGAAHGGWGADGIGFDGPETGADGAFVFTPQKAVVDGDSVTIPFDGTLRFNGHNYGGDDLLDMTMSDWKVRAQGNTAEIIVDYVSYESDMVDTSKRGAQITGDNVPIATIALNNPVDPQAGSVDLSGSTTITQGGADLFLAYKAGTQLDPTRGVVKTDGSCSSGSGSNDKSGGNKRTLTTITGTFTGFNKKAVDVLKETNDTLNGVTTFMGNSQAFLDELESFRNYGNNASKGGNSTSGNGGSTGGAGGAASGGAGANSGGTGAGGASGRGGASGGASGGAGAAGGTGGTSRSGVAGGGAGATGGANLTEGGAGAGEQCVDAKSVTSASAAWGLKESFQSYITGSIAKGRWDLDGVGYQNQRYQFSGNSGNVDTGAGRGSINYGGAMQFTGHKGILDLNISNLEISFNGNSGKLIANVRSSDMEGNKTDYGRVALGDLTFTSLDVNDSAVNGEARVFLTATGAKAFADFYEVGLELAPLSFSAQLGGTGDCNAVGGSNASGGTNDGSSGQNAQKARNAAAEKLAGGAGGMGSVLGADASGESSSQGYEDGSGKFKVKSQAAGESSLLNGDPMAYLLIFMAGLVIAGGSMGRLVMSNPS</sequence>
<feature type="region of interest" description="Disordered" evidence="1">
    <location>
        <begin position="208"/>
        <end position="230"/>
    </location>
</feature>
<feature type="region of interest" description="Disordered" evidence="1">
    <location>
        <begin position="285"/>
        <end position="351"/>
    </location>
</feature>
<evidence type="ECO:0000313" key="5">
    <source>
        <dbReference type="EMBL" id="MDK4301361.1"/>
    </source>
</evidence>
<feature type="region of interest" description="Disordered" evidence="1">
    <location>
        <begin position="553"/>
        <end position="572"/>
    </location>
</feature>
<gene>
    <name evidence="5" type="ORF">QPX45_08950</name>
</gene>
<feature type="chain" id="PRO_5047492304" evidence="3">
    <location>
        <begin position="27"/>
        <end position="652"/>
    </location>
</feature>
<feature type="domain" description="Htaa" evidence="4">
    <location>
        <begin position="39"/>
        <end position="206"/>
    </location>
</feature>
<feature type="compositionally biased region" description="Gly residues" evidence="1">
    <location>
        <begin position="293"/>
        <end position="351"/>
    </location>
</feature>
<dbReference type="EMBL" id="JASNVK010000017">
    <property type="protein sequence ID" value="MDK4301361.1"/>
    <property type="molecule type" value="Genomic_DNA"/>
</dbReference>
<feature type="compositionally biased region" description="Polar residues" evidence="1">
    <location>
        <begin position="553"/>
        <end position="562"/>
    </location>
</feature>
<keyword evidence="2" id="KW-0472">Membrane</keyword>
<dbReference type="Proteomes" id="UP001243856">
    <property type="component" value="Unassembled WGS sequence"/>
</dbReference>
<protein>
    <submittedName>
        <fullName evidence="5">HtaA domain-containing protein</fullName>
    </submittedName>
</protein>
<evidence type="ECO:0000256" key="1">
    <source>
        <dbReference type="SAM" id="MobiDB-lite"/>
    </source>
</evidence>
<reference evidence="5 6" key="1">
    <citation type="submission" date="2023-05" db="EMBL/GenBank/DDBJ databases">
        <title>Metabolic capabilities are highly conserved among human nasal-associated Corynebacterium species in pangenomic analyses.</title>
        <authorList>
            <person name="Tran T.H."/>
            <person name="Roberts A.Q."/>
            <person name="Escapa I.F."/>
            <person name="Gao W."/>
            <person name="Conlan S."/>
            <person name="Kong H."/>
            <person name="Segre J.A."/>
            <person name="Kelly M.S."/>
            <person name="Lemon K.P."/>
        </authorList>
    </citation>
    <scope>NUCLEOTIDE SEQUENCE [LARGE SCALE GENOMIC DNA]</scope>
    <source>
        <strain evidence="5 6">KPL2811</strain>
    </source>
</reference>
<feature type="domain" description="Htaa" evidence="4">
    <location>
        <begin position="382"/>
        <end position="536"/>
    </location>
</feature>